<feature type="compositionally biased region" description="Basic and acidic residues" evidence="1">
    <location>
        <begin position="39"/>
        <end position="48"/>
    </location>
</feature>
<feature type="compositionally biased region" description="Polar residues" evidence="1">
    <location>
        <begin position="165"/>
        <end position="185"/>
    </location>
</feature>
<feature type="region of interest" description="Disordered" evidence="1">
    <location>
        <begin position="376"/>
        <end position="446"/>
    </location>
</feature>
<feature type="region of interest" description="Disordered" evidence="1">
    <location>
        <begin position="26"/>
        <end position="330"/>
    </location>
</feature>
<dbReference type="Proteomes" id="UP000235371">
    <property type="component" value="Unassembled WGS sequence"/>
</dbReference>
<dbReference type="OrthoDB" id="4207724at2759"/>
<reference evidence="3 4" key="1">
    <citation type="submission" date="2016-04" db="EMBL/GenBank/DDBJ databases">
        <title>A degradative enzymes factory behind the ericoid mycorrhizal symbiosis.</title>
        <authorList>
            <consortium name="DOE Joint Genome Institute"/>
            <person name="Martino E."/>
            <person name="Morin E."/>
            <person name="Grelet G."/>
            <person name="Kuo A."/>
            <person name="Kohler A."/>
            <person name="Daghino S."/>
            <person name="Barry K."/>
            <person name="Choi C."/>
            <person name="Cichocki N."/>
            <person name="Clum A."/>
            <person name="Copeland A."/>
            <person name="Hainaut M."/>
            <person name="Haridas S."/>
            <person name="Labutti K."/>
            <person name="Lindquist E."/>
            <person name="Lipzen A."/>
            <person name="Khouja H.-R."/>
            <person name="Murat C."/>
            <person name="Ohm R."/>
            <person name="Olson A."/>
            <person name="Spatafora J."/>
            <person name="Veneault-Fourrey C."/>
            <person name="Henrissat B."/>
            <person name="Grigoriev I."/>
            <person name="Martin F."/>
            <person name="Perotto S."/>
        </authorList>
    </citation>
    <scope>NUCLEOTIDE SEQUENCE [LARGE SCALE GENOMIC DNA]</scope>
    <source>
        <strain evidence="3 4">E</strain>
    </source>
</reference>
<proteinExistence type="predicted"/>
<evidence type="ECO:0000313" key="4">
    <source>
        <dbReference type="Proteomes" id="UP000235371"/>
    </source>
</evidence>
<accession>A0A2J6SYX3</accession>
<dbReference type="EMBL" id="KZ613854">
    <property type="protein sequence ID" value="PMD55977.1"/>
    <property type="molecule type" value="Genomic_DNA"/>
</dbReference>
<keyword evidence="2" id="KW-1133">Transmembrane helix</keyword>
<organism evidence="3 4">
    <name type="scientific">Hyaloscypha bicolor E</name>
    <dbReference type="NCBI Taxonomy" id="1095630"/>
    <lineage>
        <taxon>Eukaryota</taxon>
        <taxon>Fungi</taxon>
        <taxon>Dikarya</taxon>
        <taxon>Ascomycota</taxon>
        <taxon>Pezizomycotina</taxon>
        <taxon>Leotiomycetes</taxon>
        <taxon>Helotiales</taxon>
        <taxon>Hyaloscyphaceae</taxon>
        <taxon>Hyaloscypha</taxon>
        <taxon>Hyaloscypha bicolor</taxon>
    </lineage>
</organism>
<evidence type="ECO:0000256" key="2">
    <source>
        <dbReference type="SAM" id="Phobius"/>
    </source>
</evidence>
<dbReference type="AlphaFoldDB" id="A0A2J6SYX3"/>
<name>A0A2J6SYX3_9HELO</name>
<keyword evidence="4" id="KW-1185">Reference proteome</keyword>
<keyword evidence="2" id="KW-0812">Transmembrane</keyword>
<dbReference type="RefSeq" id="XP_024732881.1">
    <property type="nucleotide sequence ID" value="XM_024883618.1"/>
</dbReference>
<dbReference type="GeneID" id="36591695"/>
<keyword evidence="2" id="KW-0472">Membrane</keyword>
<evidence type="ECO:0000256" key="1">
    <source>
        <dbReference type="SAM" id="MobiDB-lite"/>
    </source>
</evidence>
<protein>
    <submittedName>
        <fullName evidence="3">Uncharacterized protein</fullName>
    </submittedName>
</protein>
<feature type="transmembrane region" description="Helical" evidence="2">
    <location>
        <begin position="6"/>
        <end position="23"/>
    </location>
</feature>
<dbReference type="InParanoid" id="A0A2J6SYX3"/>
<gene>
    <name evidence="3" type="ORF">K444DRAFT_633490</name>
</gene>
<sequence length="446" mass="48703">MPTVSTVGGWAVVILSGVTYYYWTNQRKSKNKRALPKQAGREAENHKDKKEKRGRKDGNNSGGDSEVKSQKERKKVKPFVNDEQAFTSTAKGTNGDDESINNREFARQMSNAKTGTLAVARSQAALKPKSVKQTQAKEKAFAETSSDNATAPSSTTGGDADDDQSPINSPDLSATTITSPVTNGVSDMLEKPAPGPSVLRVTSPTNPSKAKKEKMAPTSETAETKKQRQNKKKAEAKKQQREEEEQQRKIMMEKQRRTAREAEGRAAKDGSAFMAAKAPSSSAWTGKTPDAPAKGKVTSANNFDLLDTDESSTTADAAEPTAVKSAAKPIDEEMYADGQIWGSQQAELEAQYAHMSFEDQVQYATEASTRWEIVEKHKKKKAAQRNKEPAEQSQSSTDDTPDYAPPKPSGPSGPGQKWEVTSEFIDEDGMLREEINVTQDSEWEVS</sequence>
<evidence type="ECO:0000313" key="3">
    <source>
        <dbReference type="EMBL" id="PMD55977.1"/>
    </source>
</evidence>
<feature type="compositionally biased region" description="Basic and acidic residues" evidence="1">
    <location>
        <begin position="222"/>
        <end position="268"/>
    </location>
</feature>
<feature type="compositionally biased region" description="Polar residues" evidence="1">
    <location>
        <begin position="143"/>
        <end position="157"/>
    </location>
</feature>